<organism evidence="2">
    <name type="scientific">Picea glauca</name>
    <name type="common">White spruce</name>
    <name type="synonym">Pinus glauca</name>
    <dbReference type="NCBI Taxonomy" id="3330"/>
    <lineage>
        <taxon>Eukaryota</taxon>
        <taxon>Viridiplantae</taxon>
        <taxon>Streptophyta</taxon>
        <taxon>Embryophyta</taxon>
        <taxon>Tracheophyta</taxon>
        <taxon>Spermatophyta</taxon>
        <taxon>Pinopsida</taxon>
        <taxon>Pinidae</taxon>
        <taxon>Conifers I</taxon>
        <taxon>Pinales</taxon>
        <taxon>Pinaceae</taxon>
        <taxon>Picea</taxon>
    </lineage>
</organism>
<dbReference type="AlphaFoldDB" id="A0A117NGB2"/>
<dbReference type="EMBL" id="LKAM01000011">
    <property type="protein sequence ID" value="KUM46523.1"/>
    <property type="molecule type" value="Genomic_DNA"/>
</dbReference>
<feature type="compositionally biased region" description="Polar residues" evidence="1">
    <location>
        <begin position="78"/>
        <end position="91"/>
    </location>
</feature>
<evidence type="ECO:0000256" key="1">
    <source>
        <dbReference type="SAM" id="MobiDB-lite"/>
    </source>
</evidence>
<protein>
    <submittedName>
        <fullName evidence="2">Uncharacterized protein</fullName>
    </submittedName>
</protein>
<evidence type="ECO:0000313" key="2">
    <source>
        <dbReference type="EMBL" id="KUM46523.1"/>
    </source>
</evidence>
<feature type="region of interest" description="Disordered" evidence="1">
    <location>
        <begin position="78"/>
        <end position="103"/>
    </location>
</feature>
<reference evidence="2" key="1">
    <citation type="journal article" date="2015" name="Genome Biol. Evol.">
        <title>Organellar Genomes of White Spruce (Picea glauca): Assembly and Annotation.</title>
        <authorList>
            <person name="Jackman S.D."/>
            <person name="Warren R.L."/>
            <person name="Gibb E.A."/>
            <person name="Vandervalk B.P."/>
            <person name="Mohamadi H."/>
            <person name="Chu J."/>
            <person name="Raymond A."/>
            <person name="Pleasance S."/>
            <person name="Coope R."/>
            <person name="Wildung M.R."/>
            <person name="Ritland C.E."/>
            <person name="Bousquet J."/>
            <person name="Jones S.J."/>
            <person name="Bohlmann J."/>
            <person name="Birol I."/>
        </authorList>
    </citation>
    <scope>NUCLEOTIDE SEQUENCE [LARGE SCALE GENOMIC DNA]</scope>
    <source>
        <tissue evidence="2">Flushing bud</tissue>
    </source>
</reference>
<feature type="compositionally biased region" description="Polar residues" evidence="1">
    <location>
        <begin position="16"/>
        <end position="25"/>
    </location>
</feature>
<sequence>MFGRASSRDRCGEIYLNNSPDSSIPSGPLSPIRKFSRPSPSARMVAVFPPTPMQRDLWMGPPNRPRFSFNIKIRSNITGAGNPSDSATVVRSSDICPDNPPLG</sequence>
<feature type="region of interest" description="Disordered" evidence="1">
    <location>
        <begin position="1"/>
        <end position="37"/>
    </location>
</feature>
<geneLocation type="mitochondrion" evidence="2"/>
<proteinExistence type="predicted"/>
<accession>A0A117NGB2</accession>
<keyword evidence="2" id="KW-0496">Mitochondrion</keyword>
<name>A0A117NGB2_PICGL</name>
<comment type="caution">
    <text evidence="2">The sequence shown here is derived from an EMBL/GenBank/DDBJ whole genome shotgun (WGS) entry which is preliminary data.</text>
</comment>
<feature type="compositionally biased region" description="Basic and acidic residues" evidence="1">
    <location>
        <begin position="1"/>
        <end position="12"/>
    </location>
</feature>
<gene>
    <name evidence="2" type="ORF">ABT39_MTgene1625</name>
</gene>